<reference evidence="1" key="1">
    <citation type="submission" date="2014-08" db="EMBL/GenBank/DDBJ databases">
        <authorList>
            <person name="Cuartas Otalora P.E."/>
            <person name="Barrera Cubillos G.P."/>
            <person name="Barreto Hernandez E."/>
            <person name="Belaich M.N."/>
            <person name="Ghiringhelli P.D."/>
            <person name="Villamizar Rivero L.F."/>
        </authorList>
    </citation>
    <scope>NUCLEOTIDE SEQUENCE</scope>
    <source>
        <strain evidence="1">VG008</strain>
    </source>
</reference>
<accession>A0A0C5AUY0</accession>
<evidence type="ECO:0000313" key="1">
    <source>
        <dbReference type="EMBL" id="AJK91773.1"/>
    </source>
</evidence>
<evidence type="ECO:0000313" key="3">
    <source>
        <dbReference type="Proteomes" id="UP000201335"/>
    </source>
</evidence>
<sequence length="350" mass="40764">MSKRGFNDLETIVPAKFAKVENESVEYVVSKKIWRINNKEMLRIVAHFNNTTLDRSVYDRETFDQIQEKCTYKFTYQKINRLFYIVKAELTDAVSTVDAQDGLSSEDFQLQKDVSVNVFVVCAYEMKDYSSNNQDGKNHNIKVVVVVRRDNDYVQCDMVINLAQATNFGITVHDDRATRVTKVLTRMYELQNQWCTAKVTCNKTDLNKMQYYKLLLKPHDELVEVDDMEQLDTVEMPNISYMNKVFSCVQVQDLTVGISDFVHKFTQKVNKMFKFTIETTDHRKIMATAFINNAKQEEYQEALQTVPMNVSAGEKVYAVLYRKYNDDQYCLASVLTYADSNEPDFYSLFC</sequence>
<reference evidence="2" key="3">
    <citation type="journal article" date="2018" name="PLoS ONE">
        <title>Genomic analysis of an Argentinean isolate of Spodoptera frugiperda granulovirus reveals that various baculoviruses code for Lef-7 proteins with three F-box domains.</title>
        <authorList>
            <person name="Ferrelli M.L."/>
            <person name="Pidre M.L."/>
            <person name="Ghiringhelli P.D."/>
            <person name="Torres S."/>
            <person name="Fabre M.L."/>
            <person name="Masson T."/>
            <person name="Cedola M.T."/>
            <person name="Sciocco-Cap A."/>
            <person name="Romanowski V."/>
        </authorList>
    </citation>
    <scope>NUCLEOTIDE SEQUENCE</scope>
    <source>
        <strain evidence="2">ARG</strain>
    </source>
</reference>
<organism evidence="1 3">
    <name type="scientific">Spodoptera frugiperda granulovirus</name>
    <dbReference type="NCBI Taxonomy" id="307454"/>
    <lineage>
        <taxon>Viruses</taxon>
        <taxon>Viruses incertae sedis</taxon>
        <taxon>Naldaviricetes</taxon>
        <taxon>Lefavirales</taxon>
        <taxon>Baculoviridae</taxon>
        <taxon>Betabaculovirus</taxon>
        <taxon>Betabaculovirus spofrugiperdae</taxon>
    </lineage>
</organism>
<dbReference type="EMBL" id="MH170055">
    <property type="protein sequence ID" value="AXS01136.1"/>
    <property type="molecule type" value="Genomic_DNA"/>
</dbReference>
<dbReference type="RefSeq" id="YP_009121896.1">
    <property type="nucleotide sequence ID" value="NC_026511.1"/>
</dbReference>
<evidence type="ECO:0000313" key="2">
    <source>
        <dbReference type="EMBL" id="AXS01136.1"/>
    </source>
</evidence>
<proteinExistence type="predicted"/>
<name>A0A0C5AUY0_9BBAC</name>
<reference evidence="1 3" key="2">
    <citation type="journal article" date="2015" name="Viruses">
        <title>The complete sequence of the first Spodoptera frugiperda Betabaculovirus genome: a natural multiple recombinant virus.</title>
        <authorList>
            <person name="Cuartas P.E."/>
            <person name="Barrera G.P."/>
            <person name="Belaich M.N."/>
            <person name="Barreto E."/>
            <person name="Ghiringhelli P.D."/>
            <person name="Villamizar L.F."/>
        </authorList>
    </citation>
    <scope>NUCLEOTIDE SEQUENCE [LARGE SCALE GENOMIC DNA]</scope>
    <source>
        <strain evidence="1">VG008</strain>
    </source>
</reference>
<keyword evidence="3" id="KW-1185">Reference proteome</keyword>
<dbReference type="Proteomes" id="UP000201335">
    <property type="component" value="Segment"/>
</dbReference>
<protein>
    <submittedName>
        <fullName evidence="1">Lef-3</fullName>
    </submittedName>
</protein>
<dbReference type="EMBL" id="KM371112">
    <property type="protein sequence ID" value="AJK91773.1"/>
    <property type="molecule type" value="Genomic_DNA"/>
</dbReference>
<dbReference type="GeneID" id="23632113"/>
<dbReference type="OrthoDB" id="8831at10239"/>
<dbReference type="KEGG" id="vg:23632113"/>